<dbReference type="CDD" id="cd01399">
    <property type="entry name" value="GlcN6P_deaminase"/>
    <property type="match status" value="1"/>
</dbReference>
<keyword evidence="3 4" id="KW-0119">Carbohydrate metabolism</keyword>
<dbReference type="GO" id="GO:0005975">
    <property type="term" value="P:carbohydrate metabolic process"/>
    <property type="evidence" value="ECO:0007669"/>
    <property type="project" value="InterPro"/>
</dbReference>
<dbReference type="FunFam" id="3.40.50.1360:FF:000003">
    <property type="entry name" value="Glucosamine-6-phosphate deaminase"/>
    <property type="match status" value="1"/>
</dbReference>
<comment type="similarity">
    <text evidence="4">Belongs to the glucosamine/galactosamine-6-phosphate isomerase family. NagB subfamily.</text>
</comment>
<evidence type="ECO:0000313" key="6">
    <source>
        <dbReference type="EMBL" id="RGS42075.1"/>
    </source>
</evidence>
<dbReference type="PANTHER" id="PTHR11280">
    <property type="entry name" value="GLUCOSAMINE-6-PHOSPHATE ISOMERASE"/>
    <property type="match status" value="1"/>
</dbReference>
<name>A0A395VEI2_9FIRM</name>
<dbReference type="AlphaFoldDB" id="A0A395VEI2"/>
<reference evidence="6 7" key="1">
    <citation type="submission" date="2018-08" db="EMBL/GenBank/DDBJ databases">
        <title>A genome reference for cultivated species of the human gut microbiota.</title>
        <authorList>
            <person name="Zou Y."/>
            <person name="Xue W."/>
            <person name="Luo G."/>
        </authorList>
    </citation>
    <scope>NUCLEOTIDE SEQUENCE [LARGE SCALE GENOMIC DNA]</scope>
    <source>
        <strain evidence="6 7">AF22-12AC</strain>
    </source>
</reference>
<dbReference type="Gene3D" id="3.40.50.1360">
    <property type="match status" value="1"/>
</dbReference>
<dbReference type="NCBIfam" id="TIGR00502">
    <property type="entry name" value="nagB"/>
    <property type="match status" value="1"/>
</dbReference>
<dbReference type="EMBL" id="QRVL01000001">
    <property type="protein sequence ID" value="RGS42075.1"/>
    <property type="molecule type" value="Genomic_DNA"/>
</dbReference>
<dbReference type="InterPro" id="IPR004547">
    <property type="entry name" value="Glucosamine6P_isomerase"/>
</dbReference>
<comment type="pathway">
    <text evidence="4">Amino-sugar metabolism; N-acetylneuraminate degradation; D-fructose 6-phosphate from N-acetylneuraminate: step 5/5.</text>
</comment>
<comment type="function">
    <text evidence="4">Catalyzes the reversible isomerization-deamination of glucosamine 6-phosphate (GlcN6P) to form fructose 6-phosphate (Fru6P) and ammonium ion.</text>
</comment>
<evidence type="ECO:0000256" key="2">
    <source>
        <dbReference type="ARBA" id="ARBA00022801"/>
    </source>
</evidence>
<dbReference type="Proteomes" id="UP000266172">
    <property type="component" value="Unassembled WGS sequence"/>
</dbReference>
<dbReference type="GO" id="GO:0005737">
    <property type="term" value="C:cytoplasm"/>
    <property type="evidence" value="ECO:0007669"/>
    <property type="project" value="TreeGrafter"/>
</dbReference>
<feature type="active site" description="Proton acceptor; for enolization step" evidence="4">
    <location>
        <position position="67"/>
    </location>
</feature>
<dbReference type="UniPathway" id="UPA00629">
    <property type="reaction ID" value="UER00684"/>
</dbReference>
<evidence type="ECO:0000256" key="3">
    <source>
        <dbReference type="ARBA" id="ARBA00023277"/>
    </source>
</evidence>
<gene>
    <name evidence="4 6" type="primary">nagB</name>
    <name evidence="6" type="ORF">DWX93_01695</name>
</gene>
<dbReference type="InterPro" id="IPR037171">
    <property type="entry name" value="NagB/RpiA_transferase-like"/>
</dbReference>
<dbReference type="GO" id="GO:0019262">
    <property type="term" value="P:N-acetylneuraminate catabolic process"/>
    <property type="evidence" value="ECO:0007669"/>
    <property type="project" value="UniProtKB-UniRule"/>
</dbReference>
<proteinExistence type="inferred from homology"/>
<dbReference type="GO" id="GO:0006043">
    <property type="term" value="P:glucosamine catabolic process"/>
    <property type="evidence" value="ECO:0007669"/>
    <property type="project" value="TreeGrafter"/>
</dbReference>
<evidence type="ECO:0000259" key="5">
    <source>
        <dbReference type="Pfam" id="PF01182"/>
    </source>
</evidence>
<organism evidence="6 7">
    <name type="scientific">Roseburia hominis</name>
    <dbReference type="NCBI Taxonomy" id="301301"/>
    <lineage>
        <taxon>Bacteria</taxon>
        <taxon>Bacillati</taxon>
        <taxon>Bacillota</taxon>
        <taxon>Clostridia</taxon>
        <taxon>Lachnospirales</taxon>
        <taxon>Lachnospiraceae</taxon>
        <taxon>Roseburia</taxon>
    </lineage>
</organism>
<dbReference type="Pfam" id="PF01182">
    <property type="entry name" value="Glucosamine_iso"/>
    <property type="match status" value="1"/>
</dbReference>
<feature type="domain" description="Glucosamine/galactosamine-6-phosphate isomerase" evidence="5">
    <location>
        <begin position="15"/>
        <end position="228"/>
    </location>
</feature>
<feature type="active site" description="For ring-opening step" evidence="4">
    <location>
        <position position="143"/>
    </location>
</feature>
<dbReference type="GO" id="GO:0042802">
    <property type="term" value="F:identical protein binding"/>
    <property type="evidence" value="ECO:0007669"/>
    <property type="project" value="TreeGrafter"/>
</dbReference>
<dbReference type="EC" id="3.5.99.6" evidence="4"/>
<accession>A0A395VEI2</accession>
<feature type="active site" description="For ring-opening step" evidence="4">
    <location>
        <position position="136"/>
    </location>
</feature>
<dbReference type="HAMAP" id="MF_01241">
    <property type="entry name" value="GlcN6P_deamin"/>
    <property type="match status" value="1"/>
</dbReference>
<sequence length="246" mass="27438">MRIYRAKDYYDMSRKAANIISAQVIMKPDCVLGLATGSTPVGTYAQLVEWYKKGDLDFSEVKTVNLDEYKGLDRSNDQSYFYFMAEHLFDKVNIDFQNVNIPNGMEMDEDKECARYEAKIKALGGVDLQLLGIGHNGHIGFNEPNGQFDRTTHCVNLTQSTIEANKRFFASEEDVPRQAYTMGIKTIMQANKILMVASGEDKAEIVKRAFFGPITPEVPASVLQLHNDVTLVGDEAALSLIGSCQS</sequence>
<comment type="caution">
    <text evidence="4">Lacks conserved residue(s) required for the propagation of feature annotation.</text>
</comment>
<evidence type="ECO:0000256" key="1">
    <source>
        <dbReference type="ARBA" id="ARBA00000644"/>
    </source>
</evidence>
<dbReference type="GO" id="GO:0006046">
    <property type="term" value="P:N-acetylglucosamine catabolic process"/>
    <property type="evidence" value="ECO:0007669"/>
    <property type="project" value="UniProtKB-UniRule"/>
</dbReference>
<dbReference type="InterPro" id="IPR018321">
    <property type="entry name" value="Glucosamine6P_isomerase_CS"/>
</dbReference>
<dbReference type="PROSITE" id="PS01161">
    <property type="entry name" value="GLC_GALNAC_ISOMERASE"/>
    <property type="match status" value="1"/>
</dbReference>
<evidence type="ECO:0000313" key="7">
    <source>
        <dbReference type="Proteomes" id="UP000266172"/>
    </source>
</evidence>
<feature type="active site" description="Proton acceptor; for ring-opening step" evidence="4">
    <location>
        <position position="138"/>
    </location>
</feature>
<dbReference type="RefSeq" id="WP_118096403.1">
    <property type="nucleotide sequence ID" value="NZ_QRVL01000001.1"/>
</dbReference>
<dbReference type="GO" id="GO:0004342">
    <property type="term" value="F:glucosamine-6-phosphate deaminase activity"/>
    <property type="evidence" value="ECO:0007669"/>
    <property type="project" value="UniProtKB-UniRule"/>
</dbReference>
<dbReference type="SUPFAM" id="SSF100950">
    <property type="entry name" value="NagB/RpiA/CoA transferase-like"/>
    <property type="match status" value="1"/>
</dbReference>
<keyword evidence="2 4" id="KW-0378">Hydrolase</keyword>
<comment type="caution">
    <text evidence="6">The sequence shown here is derived from an EMBL/GenBank/DDBJ whole genome shotgun (WGS) entry which is preliminary data.</text>
</comment>
<dbReference type="PANTHER" id="PTHR11280:SF5">
    <property type="entry name" value="GLUCOSAMINE-6-PHOSPHATE ISOMERASE"/>
    <property type="match status" value="1"/>
</dbReference>
<evidence type="ECO:0000256" key="4">
    <source>
        <dbReference type="HAMAP-Rule" id="MF_01241"/>
    </source>
</evidence>
<dbReference type="InterPro" id="IPR006148">
    <property type="entry name" value="Glc/Gal-6P_isomerase"/>
</dbReference>
<protein>
    <recommendedName>
        <fullName evidence="4">Glucosamine-6-phosphate deaminase</fullName>
        <ecNumber evidence="4">3.5.99.6</ecNumber>
    </recommendedName>
    <alternativeName>
        <fullName evidence="4">GlcN6P deaminase</fullName>
        <shortName evidence="4">GNPDA</shortName>
    </alternativeName>
    <alternativeName>
        <fullName evidence="4">Glucosamine-6-phosphate isomerase</fullName>
    </alternativeName>
</protein>
<comment type="catalytic activity">
    <reaction evidence="1 4">
        <text>alpha-D-glucosamine 6-phosphate + H2O = beta-D-fructose 6-phosphate + NH4(+)</text>
        <dbReference type="Rhea" id="RHEA:12172"/>
        <dbReference type="ChEBI" id="CHEBI:15377"/>
        <dbReference type="ChEBI" id="CHEBI:28938"/>
        <dbReference type="ChEBI" id="CHEBI:57634"/>
        <dbReference type="ChEBI" id="CHEBI:75989"/>
        <dbReference type="EC" id="3.5.99.6"/>
    </reaction>
</comment>